<dbReference type="InterPro" id="IPR001509">
    <property type="entry name" value="Epimerase_deHydtase"/>
</dbReference>
<dbReference type="UniPathway" id="UPA00214"/>
<dbReference type="AlphaFoldDB" id="A0A1W2BX07"/>
<gene>
    <name evidence="12" type="ORF">SAMN06295998_10559</name>
</gene>
<accession>A0A1W2BX07</accession>
<evidence type="ECO:0000256" key="4">
    <source>
        <dbReference type="ARBA" id="ARBA00007637"/>
    </source>
</evidence>
<feature type="domain" description="NAD-dependent epimerase/dehydratase" evidence="11">
    <location>
        <begin position="21"/>
        <end position="270"/>
    </location>
</feature>
<comment type="subunit">
    <text evidence="10">Homodimer.</text>
</comment>
<sequence>MLYLTSRPGKIKRIIKLKSKILVCGGAGYIGSHMVRQLVERSYDVVVFDNLSQGNAASVPSTVPLIEGDLLNTDALARLFAEHRFDAVYHFAALIAVGESVVAPDIYYRNNVVGTLNLLDAMRKADVDRIVFSSTAATFGNPQTALIAESHPQNSLNPYGRTKLMMEQVLADYGHAFGIRSVCFRYFNAAGADPSGEIGEAHEPETHLVPNILLAALGERDMLDINGNDYDTRDGTCTRDYIHVNDIASAHLAALDYMDANPGAHDFNLGNGNGFTIMEVLEAAEKVTGRKIPYRIKPRREGDAATLVADSSRAKTLLGWTPEMPDIEMIIKTAWDWHQAPKYGPYAG</sequence>
<dbReference type="InterPro" id="IPR005886">
    <property type="entry name" value="UDP_G4E"/>
</dbReference>
<keyword evidence="8 10" id="KW-0413">Isomerase</keyword>
<reference evidence="12 13" key="1">
    <citation type="submission" date="2017-04" db="EMBL/GenBank/DDBJ databases">
        <authorList>
            <person name="Afonso C.L."/>
            <person name="Miller P.J."/>
            <person name="Scott M.A."/>
            <person name="Spackman E."/>
            <person name="Goraichik I."/>
            <person name="Dimitrov K.M."/>
            <person name="Suarez D.L."/>
            <person name="Swayne D.E."/>
        </authorList>
    </citation>
    <scope>NUCLEOTIDE SEQUENCE [LARGE SCALE GENOMIC DNA]</scope>
    <source>
        <strain evidence="12 13">CGMCC 1.12644</strain>
    </source>
</reference>
<dbReference type="PANTHER" id="PTHR43725">
    <property type="entry name" value="UDP-GLUCOSE 4-EPIMERASE"/>
    <property type="match status" value="1"/>
</dbReference>
<evidence type="ECO:0000256" key="10">
    <source>
        <dbReference type="RuleBase" id="RU366046"/>
    </source>
</evidence>
<dbReference type="PANTHER" id="PTHR43725:SF53">
    <property type="entry name" value="UDP-ARABINOSE 4-EPIMERASE 1"/>
    <property type="match status" value="1"/>
</dbReference>
<evidence type="ECO:0000256" key="8">
    <source>
        <dbReference type="ARBA" id="ARBA00023235"/>
    </source>
</evidence>
<organism evidence="12 13">
    <name type="scientific">Primorskyibacter flagellatus</name>
    <dbReference type="NCBI Taxonomy" id="1387277"/>
    <lineage>
        <taxon>Bacteria</taxon>
        <taxon>Pseudomonadati</taxon>
        <taxon>Pseudomonadota</taxon>
        <taxon>Alphaproteobacteria</taxon>
        <taxon>Rhodobacterales</taxon>
        <taxon>Roseobacteraceae</taxon>
        <taxon>Primorskyibacter</taxon>
    </lineage>
</organism>
<proteinExistence type="inferred from homology"/>
<evidence type="ECO:0000259" key="11">
    <source>
        <dbReference type="Pfam" id="PF01370"/>
    </source>
</evidence>
<dbReference type="Pfam" id="PF01370">
    <property type="entry name" value="Epimerase"/>
    <property type="match status" value="1"/>
</dbReference>
<evidence type="ECO:0000256" key="3">
    <source>
        <dbReference type="ARBA" id="ARBA00004947"/>
    </source>
</evidence>
<evidence type="ECO:0000256" key="2">
    <source>
        <dbReference type="ARBA" id="ARBA00001911"/>
    </source>
</evidence>
<dbReference type="NCBIfam" id="TIGR01179">
    <property type="entry name" value="galE"/>
    <property type="match status" value="1"/>
</dbReference>
<comment type="similarity">
    <text evidence="4 10">Belongs to the NAD(P)-dependent epimerase/dehydratase family.</text>
</comment>
<keyword evidence="9 10" id="KW-0119">Carbohydrate metabolism</keyword>
<evidence type="ECO:0000256" key="5">
    <source>
        <dbReference type="ARBA" id="ARBA00013189"/>
    </source>
</evidence>
<dbReference type="Gene3D" id="3.40.50.720">
    <property type="entry name" value="NAD(P)-binding Rossmann-like Domain"/>
    <property type="match status" value="1"/>
</dbReference>
<evidence type="ECO:0000256" key="9">
    <source>
        <dbReference type="ARBA" id="ARBA00023277"/>
    </source>
</evidence>
<dbReference type="CDD" id="cd05247">
    <property type="entry name" value="UDP_G4E_1_SDR_e"/>
    <property type="match status" value="1"/>
</dbReference>
<dbReference type="SUPFAM" id="SSF51735">
    <property type="entry name" value="NAD(P)-binding Rossmann-fold domains"/>
    <property type="match status" value="1"/>
</dbReference>
<comment type="catalytic activity">
    <reaction evidence="1 10">
        <text>UDP-alpha-D-glucose = UDP-alpha-D-galactose</text>
        <dbReference type="Rhea" id="RHEA:22168"/>
        <dbReference type="ChEBI" id="CHEBI:58885"/>
        <dbReference type="ChEBI" id="CHEBI:66914"/>
        <dbReference type="EC" id="5.1.3.2"/>
    </reaction>
</comment>
<evidence type="ECO:0000256" key="6">
    <source>
        <dbReference type="ARBA" id="ARBA00018569"/>
    </source>
</evidence>
<comment type="cofactor">
    <cofactor evidence="2 10">
        <name>NAD(+)</name>
        <dbReference type="ChEBI" id="CHEBI:57540"/>
    </cofactor>
</comment>
<dbReference type="EMBL" id="FWYD01000005">
    <property type="protein sequence ID" value="SMC77439.1"/>
    <property type="molecule type" value="Genomic_DNA"/>
</dbReference>
<keyword evidence="13" id="KW-1185">Reference proteome</keyword>
<evidence type="ECO:0000313" key="13">
    <source>
        <dbReference type="Proteomes" id="UP000192330"/>
    </source>
</evidence>
<dbReference type="EC" id="5.1.3.2" evidence="5 10"/>
<evidence type="ECO:0000256" key="7">
    <source>
        <dbReference type="ARBA" id="ARBA00023027"/>
    </source>
</evidence>
<protein>
    <recommendedName>
        <fullName evidence="6 10">UDP-glucose 4-epimerase</fullName>
        <ecNumber evidence="5 10">5.1.3.2</ecNumber>
    </recommendedName>
</protein>
<dbReference type="Gene3D" id="3.90.25.10">
    <property type="entry name" value="UDP-galactose 4-epimerase, domain 1"/>
    <property type="match status" value="1"/>
</dbReference>
<evidence type="ECO:0000256" key="1">
    <source>
        <dbReference type="ARBA" id="ARBA00000083"/>
    </source>
</evidence>
<name>A0A1W2BX07_9RHOB</name>
<dbReference type="InterPro" id="IPR036291">
    <property type="entry name" value="NAD(P)-bd_dom_sf"/>
</dbReference>
<dbReference type="GO" id="GO:0033499">
    <property type="term" value="P:galactose catabolic process via UDP-galactose, Leloir pathway"/>
    <property type="evidence" value="ECO:0007669"/>
    <property type="project" value="TreeGrafter"/>
</dbReference>
<dbReference type="Proteomes" id="UP000192330">
    <property type="component" value="Unassembled WGS sequence"/>
</dbReference>
<dbReference type="STRING" id="1387277.SAMN06295998_10559"/>
<evidence type="ECO:0000313" key="12">
    <source>
        <dbReference type="EMBL" id="SMC77439.1"/>
    </source>
</evidence>
<comment type="pathway">
    <text evidence="3 10">Carbohydrate metabolism; galactose metabolism.</text>
</comment>
<dbReference type="GO" id="GO:0003978">
    <property type="term" value="F:UDP-glucose 4-epimerase activity"/>
    <property type="evidence" value="ECO:0007669"/>
    <property type="project" value="UniProtKB-UniRule"/>
</dbReference>
<keyword evidence="7 10" id="KW-0520">NAD</keyword>